<dbReference type="EMBL" id="BK014799">
    <property type="protein sequence ID" value="DAD76352.1"/>
    <property type="molecule type" value="Genomic_DNA"/>
</dbReference>
<proteinExistence type="predicted"/>
<name>A0A8S5M2I0_9CAUD</name>
<accession>A0A8S5M2I0</accession>
<sequence length="33" mass="3837">MGVISGNIYFSKSENKNRCQQKTTNLKIFLILF</sequence>
<evidence type="ECO:0000313" key="1">
    <source>
        <dbReference type="EMBL" id="DAD76352.1"/>
    </source>
</evidence>
<reference evidence="1" key="1">
    <citation type="journal article" date="2021" name="Proc. Natl. Acad. Sci. U.S.A.">
        <title>A Catalog of Tens of Thousands of Viruses from Human Metagenomes Reveals Hidden Associations with Chronic Diseases.</title>
        <authorList>
            <person name="Tisza M.J."/>
            <person name="Buck C.B."/>
        </authorList>
    </citation>
    <scope>NUCLEOTIDE SEQUENCE</scope>
    <source>
        <strain evidence="1">Ctxjx4</strain>
    </source>
</reference>
<organism evidence="1">
    <name type="scientific">Siphoviridae sp. ctxjx4</name>
    <dbReference type="NCBI Taxonomy" id="2826522"/>
    <lineage>
        <taxon>Viruses</taxon>
        <taxon>Duplodnaviria</taxon>
        <taxon>Heunggongvirae</taxon>
        <taxon>Uroviricota</taxon>
        <taxon>Caudoviricetes</taxon>
    </lineage>
</organism>
<protein>
    <submittedName>
        <fullName evidence="1">Uncharacterized protein</fullName>
    </submittedName>
</protein>